<dbReference type="GO" id="GO:0170057">
    <property type="term" value="F:RNA ligase (GTP) activity"/>
    <property type="evidence" value="ECO:0007669"/>
    <property type="project" value="UniProtKB-EC"/>
</dbReference>
<evidence type="ECO:0000256" key="7">
    <source>
        <dbReference type="ARBA" id="ARBA00023211"/>
    </source>
</evidence>
<dbReference type="Pfam" id="PF01139">
    <property type="entry name" value="RtcB"/>
    <property type="match status" value="1"/>
</dbReference>
<dbReference type="SUPFAM" id="SSF103365">
    <property type="entry name" value="Hypothetical protein PH1602"/>
    <property type="match status" value="1"/>
</dbReference>
<dbReference type="PANTHER" id="PTHR11118">
    <property type="entry name" value="RNA-SPLICING LIGASE RTCB HOMOLOG"/>
    <property type="match status" value="1"/>
</dbReference>
<keyword evidence="7" id="KW-0464">Manganese</keyword>
<dbReference type="Proteomes" id="UP000821866">
    <property type="component" value="Chromosome 3"/>
</dbReference>
<proteinExistence type="predicted"/>
<dbReference type="GO" id="GO:0005525">
    <property type="term" value="F:GTP binding"/>
    <property type="evidence" value="ECO:0007669"/>
    <property type="project" value="UniProtKB-KW"/>
</dbReference>
<dbReference type="GO" id="GO:0003972">
    <property type="term" value="F:RNA ligase (ATP) activity"/>
    <property type="evidence" value="ECO:0007669"/>
    <property type="project" value="TreeGrafter"/>
</dbReference>
<accession>A0A9J6EDW4</accession>
<reference evidence="9" key="1">
    <citation type="journal article" date="2020" name="Cell">
        <title>Large-Scale Comparative Analyses of Tick Genomes Elucidate Their Genetic Diversity and Vector Capacities.</title>
        <authorList>
            <consortium name="Tick Genome and Microbiome Consortium (TIGMIC)"/>
            <person name="Jia N."/>
            <person name="Wang J."/>
            <person name="Shi W."/>
            <person name="Du L."/>
            <person name="Sun Y."/>
            <person name="Zhan W."/>
            <person name="Jiang J.F."/>
            <person name="Wang Q."/>
            <person name="Zhang B."/>
            <person name="Ji P."/>
            <person name="Bell-Sakyi L."/>
            <person name="Cui X.M."/>
            <person name="Yuan T.T."/>
            <person name="Jiang B.G."/>
            <person name="Yang W.F."/>
            <person name="Lam T.T."/>
            <person name="Chang Q.C."/>
            <person name="Ding S.J."/>
            <person name="Wang X.J."/>
            <person name="Zhu J.G."/>
            <person name="Ruan X.D."/>
            <person name="Zhao L."/>
            <person name="Wei J.T."/>
            <person name="Ye R.Z."/>
            <person name="Que T.C."/>
            <person name="Du C.H."/>
            <person name="Zhou Y.H."/>
            <person name="Cheng J.X."/>
            <person name="Dai P.F."/>
            <person name="Guo W.B."/>
            <person name="Han X.H."/>
            <person name="Huang E.J."/>
            <person name="Li L.F."/>
            <person name="Wei W."/>
            <person name="Gao Y.C."/>
            <person name="Liu J.Z."/>
            <person name="Shao H.Z."/>
            <person name="Wang X."/>
            <person name="Wang C.C."/>
            <person name="Yang T.C."/>
            <person name="Huo Q.B."/>
            <person name="Li W."/>
            <person name="Chen H.Y."/>
            <person name="Chen S.E."/>
            <person name="Zhou L.G."/>
            <person name="Ni X.B."/>
            <person name="Tian J.H."/>
            <person name="Sheng Y."/>
            <person name="Liu T."/>
            <person name="Pan Y.S."/>
            <person name="Xia L.Y."/>
            <person name="Li J."/>
            <person name="Zhao F."/>
            <person name="Cao W.C."/>
        </authorList>
    </citation>
    <scope>NUCLEOTIDE SEQUENCE</scope>
    <source>
        <strain evidence="9">Rmic-2018</strain>
    </source>
</reference>
<comment type="cofactor">
    <cofactor evidence="1">
        <name>Mn(2+)</name>
        <dbReference type="ChEBI" id="CHEBI:29035"/>
    </cofactor>
</comment>
<protein>
    <recommendedName>
        <fullName evidence="2">3'-phosphate/5'-hydroxy nucleic acid ligase</fullName>
        <ecNumber evidence="2">6.5.1.8</ecNumber>
    </recommendedName>
</protein>
<evidence type="ECO:0000256" key="4">
    <source>
        <dbReference type="ARBA" id="ARBA00022723"/>
    </source>
</evidence>
<evidence type="ECO:0000256" key="6">
    <source>
        <dbReference type="ARBA" id="ARBA00023134"/>
    </source>
</evidence>
<dbReference type="GO" id="GO:0046872">
    <property type="term" value="F:metal ion binding"/>
    <property type="evidence" value="ECO:0007669"/>
    <property type="project" value="UniProtKB-KW"/>
</dbReference>
<sequence>MGMDWSLREDALVAMEKAMKRDKIDVNDRQLACALIRSNEGQDYLKSMAAAANFAWVNRSSMTFLSRQAPFQLHVEKESHLVSIEYVTWCIDRNQSLQHVEPAIHLRLSFTAEN</sequence>
<comment type="caution">
    <text evidence="9">The sequence shown here is derived from an EMBL/GenBank/DDBJ whole genome shotgun (WGS) entry which is preliminary data.</text>
</comment>
<dbReference type="GO" id="GO:0005634">
    <property type="term" value="C:nucleus"/>
    <property type="evidence" value="ECO:0007669"/>
    <property type="project" value="TreeGrafter"/>
</dbReference>
<dbReference type="EC" id="6.5.1.8" evidence="2"/>
<evidence type="ECO:0000256" key="5">
    <source>
        <dbReference type="ARBA" id="ARBA00022741"/>
    </source>
</evidence>
<keyword evidence="3" id="KW-0436">Ligase</keyword>
<evidence type="ECO:0000256" key="1">
    <source>
        <dbReference type="ARBA" id="ARBA00001936"/>
    </source>
</evidence>
<name>A0A9J6EDW4_RHIMP</name>
<evidence type="ECO:0000256" key="2">
    <source>
        <dbReference type="ARBA" id="ARBA00012726"/>
    </source>
</evidence>
<dbReference type="AlphaFoldDB" id="A0A9J6EDW4"/>
<dbReference type="Gene3D" id="3.90.1860.10">
    <property type="entry name" value="tRNA-splicing ligase RtcB"/>
    <property type="match status" value="1"/>
</dbReference>
<keyword evidence="10" id="KW-1185">Reference proteome</keyword>
<evidence type="ECO:0000313" key="9">
    <source>
        <dbReference type="EMBL" id="KAH8032540.1"/>
    </source>
</evidence>
<reference evidence="9" key="2">
    <citation type="submission" date="2021-09" db="EMBL/GenBank/DDBJ databases">
        <authorList>
            <person name="Jia N."/>
            <person name="Wang J."/>
            <person name="Shi W."/>
            <person name="Du L."/>
            <person name="Sun Y."/>
            <person name="Zhan W."/>
            <person name="Jiang J."/>
            <person name="Wang Q."/>
            <person name="Zhang B."/>
            <person name="Ji P."/>
            <person name="Sakyi L.B."/>
            <person name="Cui X."/>
            <person name="Yuan T."/>
            <person name="Jiang B."/>
            <person name="Yang W."/>
            <person name="Lam T.T.-Y."/>
            <person name="Chang Q."/>
            <person name="Ding S."/>
            <person name="Wang X."/>
            <person name="Zhu J."/>
            <person name="Ruan X."/>
            <person name="Zhao L."/>
            <person name="Wei J."/>
            <person name="Que T."/>
            <person name="Du C."/>
            <person name="Cheng J."/>
            <person name="Dai P."/>
            <person name="Han X."/>
            <person name="Huang E."/>
            <person name="Gao Y."/>
            <person name="Liu J."/>
            <person name="Shao H."/>
            <person name="Ye R."/>
            <person name="Li L."/>
            <person name="Wei W."/>
            <person name="Wang X."/>
            <person name="Wang C."/>
            <person name="Huo Q."/>
            <person name="Li W."/>
            <person name="Guo W."/>
            <person name="Chen H."/>
            <person name="Chen S."/>
            <person name="Zhou L."/>
            <person name="Zhou L."/>
            <person name="Ni X."/>
            <person name="Tian J."/>
            <person name="Zhou Y."/>
            <person name="Sheng Y."/>
            <person name="Liu T."/>
            <person name="Pan Y."/>
            <person name="Xia L."/>
            <person name="Li J."/>
            <person name="Zhao F."/>
            <person name="Cao W."/>
        </authorList>
    </citation>
    <scope>NUCLEOTIDE SEQUENCE</scope>
    <source>
        <strain evidence="9">Rmic-2018</strain>
        <tissue evidence="9">Larvae</tissue>
    </source>
</reference>
<dbReference type="EMBL" id="JABSTU010000005">
    <property type="protein sequence ID" value="KAH8032540.1"/>
    <property type="molecule type" value="Genomic_DNA"/>
</dbReference>
<dbReference type="InterPro" id="IPR001233">
    <property type="entry name" value="RtcB"/>
</dbReference>
<dbReference type="VEuPathDB" id="VectorBase:LOC119163378"/>
<organism evidence="9 10">
    <name type="scientific">Rhipicephalus microplus</name>
    <name type="common">Cattle tick</name>
    <name type="synonym">Boophilus microplus</name>
    <dbReference type="NCBI Taxonomy" id="6941"/>
    <lineage>
        <taxon>Eukaryota</taxon>
        <taxon>Metazoa</taxon>
        <taxon>Ecdysozoa</taxon>
        <taxon>Arthropoda</taxon>
        <taxon>Chelicerata</taxon>
        <taxon>Arachnida</taxon>
        <taxon>Acari</taxon>
        <taxon>Parasitiformes</taxon>
        <taxon>Ixodida</taxon>
        <taxon>Ixodoidea</taxon>
        <taxon>Ixodidae</taxon>
        <taxon>Rhipicephalinae</taxon>
        <taxon>Rhipicephalus</taxon>
        <taxon>Boophilus</taxon>
    </lineage>
</organism>
<evidence type="ECO:0000313" key="10">
    <source>
        <dbReference type="Proteomes" id="UP000821866"/>
    </source>
</evidence>
<comment type="catalytic activity">
    <reaction evidence="8">
        <text>a 3'-end 3'-phospho-ribonucleotide-RNA + a 5'-end dephospho-ribonucleoside-RNA + GTP = a ribonucleotidyl-ribonucleotide-RNA + GMP + diphosphate</text>
        <dbReference type="Rhea" id="RHEA:68076"/>
        <dbReference type="Rhea" id="RHEA-COMP:10463"/>
        <dbReference type="Rhea" id="RHEA-COMP:13936"/>
        <dbReference type="Rhea" id="RHEA-COMP:17355"/>
        <dbReference type="ChEBI" id="CHEBI:33019"/>
        <dbReference type="ChEBI" id="CHEBI:37565"/>
        <dbReference type="ChEBI" id="CHEBI:58115"/>
        <dbReference type="ChEBI" id="CHEBI:83062"/>
        <dbReference type="ChEBI" id="CHEBI:138284"/>
        <dbReference type="ChEBI" id="CHEBI:173118"/>
        <dbReference type="EC" id="6.5.1.8"/>
    </reaction>
</comment>
<evidence type="ECO:0000256" key="3">
    <source>
        <dbReference type="ARBA" id="ARBA00022598"/>
    </source>
</evidence>
<keyword evidence="4" id="KW-0479">Metal-binding</keyword>
<dbReference type="PANTHER" id="PTHR11118:SF1">
    <property type="entry name" value="RNA-SPLICING LIGASE RTCB HOMOLOG"/>
    <property type="match status" value="1"/>
</dbReference>
<dbReference type="InterPro" id="IPR036025">
    <property type="entry name" value="RtcB-like_sf"/>
</dbReference>
<dbReference type="GO" id="GO:0006396">
    <property type="term" value="P:RNA processing"/>
    <property type="evidence" value="ECO:0007669"/>
    <property type="project" value="InterPro"/>
</dbReference>
<keyword evidence="5" id="KW-0547">Nucleotide-binding</keyword>
<keyword evidence="6" id="KW-0342">GTP-binding</keyword>
<gene>
    <name evidence="9" type="ORF">HPB51_025993</name>
</gene>
<dbReference type="GO" id="GO:0072669">
    <property type="term" value="C:tRNA-splicing ligase complex"/>
    <property type="evidence" value="ECO:0007669"/>
    <property type="project" value="TreeGrafter"/>
</dbReference>
<evidence type="ECO:0000256" key="8">
    <source>
        <dbReference type="ARBA" id="ARBA00047746"/>
    </source>
</evidence>